<sequence length="65" mass="6926">MEAVAARFGPAMPQAPVETICPLRIRAIDALSTRCSRRVVVISGSVKFVLAFATEAEAISMPKPP</sequence>
<organism evidence="1 2">
    <name type="scientific">Sphingomonas insulae</name>
    <dbReference type="NCBI Taxonomy" id="424800"/>
    <lineage>
        <taxon>Bacteria</taxon>
        <taxon>Pseudomonadati</taxon>
        <taxon>Pseudomonadota</taxon>
        <taxon>Alphaproteobacteria</taxon>
        <taxon>Sphingomonadales</taxon>
        <taxon>Sphingomonadaceae</taxon>
        <taxon>Sphingomonas</taxon>
    </lineage>
</organism>
<dbReference type="Proteomes" id="UP001500238">
    <property type="component" value="Unassembled WGS sequence"/>
</dbReference>
<dbReference type="EMBL" id="BAAAES010000011">
    <property type="protein sequence ID" value="GAA0675230.1"/>
    <property type="molecule type" value="Genomic_DNA"/>
</dbReference>
<protein>
    <submittedName>
        <fullName evidence="1">Uncharacterized protein</fullName>
    </submittedName>
</protein>
<keyword evidence="2" id="KW-1185">Reference proteome</keyword>
<evidence type="ECO:0000313" key="2">
    <source>
        <dbReference type="Proteomes" id="UP001500238"/>
    </source>
</evidence>
<proteinExistence type="predicted"/>
<comment type="caution">
    <text evidence="1">The sequence shown here is derived from an EMBL/GenBank/DDBJ whole genome shotgun (WGS) entry which is preliminary data.</text>
</comment>
<accession>A0ABN1HZL3</accession>
<name>A0ABN1HZL3_9SPHN</name>
<evidence type="ECO:0000313" key="1">
    <source>
        <dbReference type="EMBL" id="GAA0675230.1"/>
    </source>
</evidence>
<gene>
    <name evidence="1" type="ORF">GCM10009102_29290</name>
</gene>
<reference evidence="1 2" key="1">
    <citation type="journal article" date="2019" name="Int. J. Syst. Evol. Microbiol.">
        <title>The Global Catalogue of Microorganisms (GCM) 10K type strain sequencing project: providing services to taxonomists for standard genome sequencing and annotation.</title>
        <authorList>
            <consortium name="The Broad Institute Genomics Platform"/>
            <consortium name="The Broad Institute Genome Sequencing Center for Infectious Disease"/>
            <person name="Wu L."/>
            <person name="Ma J."/>
        </authorList>
    </citation>
    <scope>NUCLEOTIDE SEQUENCE [LARGE SCALE GENOMIC DNA]</scope>
    <source>
        <strain evidence="1 2">JCM 14603</strain>
    </source>
</reference>